<feature type="transmembrane region" description="Helical" evidence="6">
    <location>
        <begin position="203"/>
        <end position="224"/>
    </location>
</feature>
<organism evidence="8 9">
    <name type="scientific">Platanthera guangdongensis</name>
    <dbReference type="NCBI Taxonomy" id="2320717"/>
    <lineage>
        <taxon>Eukaryota</taxon>
        <taxon>Viridiplantae</taxon>
        <taxon>Streptophyta</taxon>
        <taxon>Embryophyta</taxon>
        <taxon>Tracheophyta</taxon>
        <taxon>Spermatophyta</taxon>
        <taxon>Magnoliopsida</taxon>
        <taxon>Liliopsida</taxon>
        <taxon>Asparagales</taxon>
        <taxon>Orchidaceae</taxon>
        <taxon>Orchidoideae</taxon>
        <taxon>Orchideae</taxon>
        <taxon>Orchidinae</taxon>
        <taxon>Platanthera</taxon>
    </lineage>
</organism>
<dbReference type="Proteomes" id="UP001412067">
    <property type="component" value="Unassembled WGS sequence"/>
</dbReference>
<evidence type="ECO:0000256" key="6">
    <source>
        <dbReference type="SAM" id="Phobius"/>
    </source>
</evidence>
<feature type="chain" id="PRO_5046853392" description="Autophagy-related protein 27" evidence="7">
    <location>
        <begin position="24"/>
        <end position="289"/>
    </location>
</feature>
<evidence type="ECO:0000256" key="2">
    <source>
        <dbReference type="ARBA" id="ARBA00022692"/>
    </source>
</evidence>
<gene>
    <name evidence="8" type="ORF">KSP40_PGU017854</name>
</gene>
<dbReference type="PANTHER" id="PTHR15071">
    <property type="entry name" value="MANNOSE-6-PHOSPHATE RECEPTOR FAMILY MEMBER"/>
    <property type="match status" value="1"/>
</dbReference>
<dbReference type="Pfam" id="PF09451">
    <property type="entry name" value="ATG27"/>
    <property type="match status" value="1"/>
</dbReference>
<keyword evidence="3 7" id="KW-0732">Signal</keyword>
<evidence type="ECO:0008006" key="10">
    <source>
        <dbReference type="Google" id="ProtNLM"/>
    </source>
</evidence>
<evidence type="ECO:0000256" key="1">
    <source>
        <dbReference type="ARBA" id="ARBA00004167"/>
    </source>
</evidence>
<dbReference type="PANTHER" id="PTHR15071:SF0">
    <property type="entry name" value="MANNOSE 6-PHOSPHATE RECEPTOR-LIKE PROTEIN 1"/>
    <property type="match status" value="1"/>
</dbReference>
<evidence type="ECO:0000256" key="7">
    <source>
        <dbReference type="SAM" id="SignalP"/>
    </source>
</evidence>
<comment type="caution">
    <text evidence="8">The sequence shown here is derived from an EMBL/GenBank/DDBJ whole genome shotgun (WGS) entry which is preliminary data.</text>
</comment>
<name>A0ABR2N5Y4_9ASPA</name>
<protein>
    <recommendedName>
        <fullName evidence="10">Autophagy-related protein 27</fullName>
    </recommendedName>
</protein>
<dbReference type="InterPro" id="IPR018939">
    <property type="entry name" value="Autophagy-rel_prot_27"/>
</dbReference>
<evidence type="ECO:0000313" key="9">
    <source>
        <dbReference type="Proteomes" id="UP001412067"/>
    </source>
</evidence>
<keyword evidence="2 6" id="KW-0812">Transmembrane</keyword>
<comment type="subcellular location">
    <subcellularLocation>
        <location evidence="1">Membrane</location>
        <topology evidence="1">Single-pass membrane protein</topology>
    </subcellularLocation>
</comment>
<dbReference type="EMBL" id="JBBWWR010000001">
    <property type="protein sequence ID" value="KAK8971544.1"/>
    <property type="molecule type" value="Genomic_DNA"/>
</dbReference>
<evidence type="ECO:0000313" key="8">
    <source>
        <dbReference type="EMBL" id="KAK8971544.1"/>
    </source>
</evidence>
<evidence type="ECO:0000256" key="4">
    <source>
        <dbReference type="ARBA" id="ARBA00022989"/>
    </source>
</evidence>
<proteinExistence type="predicted"/>
<reference evidence="8 9" key="1">
    <citation type="journal article" date="2022" name="Nat. Plants">
        <title>Genomes of leafy and leafless Platanthera orchids illuminate the evolution of mycoheterotrophy.</title>
        <authorList>
            <person name="Li M.H."/>
            <person name="Liu K.W."/>
            <person name="Li Z."/>
            <person name="Lu H.C."/>
            <person name="Ye Q.L."/>
            <person name="Zhang D."/>
            <person name="Wang J.Y."/>
            <person name="Li Y.F."/>
            <person name="Zhong Z.M."/>
            <person name="Liu X."/>
            <person name="Yu X."/>
            <person name="Liu D.K."/>
            <person name="Tu X.D."/>
            <person name="Liu B."/>
            <person name="Hao Y."/>
            <person name="Liao X.Y."/>
            <person name="Jiang Y.T."/>
            <person name="Sun W.H."/>
            <person name="Chen J."/>
            <person name="Chen Y.Q."/>
            <person name="Ai Y."/>
            <person name="Zhai J.W."/>
            <person name="Wu S.S."/>
            <person name="Zhou Z."/>
            <person name="Hsiao Y.Y."/>
            <person name="Wu W.L."/>
            <person name="Chen Y.Y."/>
            <person name="Lin Y.F."/>
            <person name="Hsu J.L."/>
            <person name="Li C.Y."/>
            <person name="Wang Z.W."/>
            <person name="Zhao X."/>
            <person name="Zhong W.Y."/>
            <person name="Ma X.K."/>
            <person name="Ma L."/>
            <person name="Huang J."/>
            <person name="Chen G.Z."/>
            <person name="Huang M.Z."/>
            <person name="Huang L."/>
            <person name="Peng D.H."/>
            <person name="Luo Y.B."/>
            <person name="Zou S.Q."/>
            <person name="Chen S.P."/>
            <person name="Lan S."/>
            <person name="Tsai W.C."/>
            <person name="Van de Peer Y."/>
            <person name="Liu Z.J."/>
        </authorList>
    </citation>
    <scope>NUCLEOTIDE SEQUENCE [LARGE SCALE GENOMIC DNA]</scope>
    <source>
        <strain evidence="8">Lor288</strain>
    </source>
</reference>
<evidence type="ECO:0000256" key="3">
    <source>
        <dbReference type="ARBA" id="ARBA00022729"/>
    </source>
</evidence>
<sequence>MSSPDHIAARVFVFSLLLVFSESLPPPERECEFSITQGNYLYNYRLAAPSRSYPHGVMSEDGFYRIAVNETTLWYQLCDHMIFNHGQPKCLNCQECGGPLHCGTQCSALTENNIGGYPVCTTIGQASYVDVSLIEKNQPEKGVIVKMVASGSKENCSLSVSVICDLSKVQVSNSLTILGDCNYATELKHPSGCARIISVNGKGWGWFGTLMIIISCLLGGYLLVGASYRHFFLGIHGAQAIPNLEFWISIPQRAGAMLSSLVRRLRGFSARTSYAPLRDDRDFYTPANY</sequence>
<keyword evidence="5 6" id="KW-0472">Membrane</keyword>
<keyword evidence="9" id="KW-1185">Reference proteome</keyword>
<evidence type="ECO:0000256" key="5">
    <source>
        <dbReference type="ARBA" id="ARBA00023136"/>
    </source>
</evidence>
<accession>A0ABR2N5Y4</accession>
<feature type="signal peptide" evidence="7">
    <location>
        <begin position="1"/>
        <end position="23"/>
    </location>
</feature>
<keyword evidence="4 6" id="KW-1133">Transmembrane helix</keyword>